<reference evidence="2 3" key="1">
    <citation type="journal article" date="2012" name="Science">
        <title>The Paleozoic origin of enzymatic lignin decomposition reconstructed from 31 fungal genomes.</title>
        <authorList>
            <person name="Floudas D."/>
            <person name="Binder M."/>
            <person name="Riley R."/>
            <person name="Barry K."/>
            <person name="Blanchette R.A."/>
            <person name="Henrissat B."/>
            <person name="Martinez A.T."/>
            <person name="Otillar R."/>
            <person name="Spatafora J.W."/>
            <person name="Yadav J.S."/>
            <person name="Aerts A."/>
            <person name="Benoit I."/>
            <person name="Boyd A."/>
            <person name="Carlson A."/>
            <person name="Copeland A."/>
            <person name="Coutinho P.M."/>
            <person name="de Vries R.P."/>
            <person name="Ferreira P."/>
            <person name="Findley K."/>
            <person name="Foster B."/>
            <person name="Gaskell J."/>
            <person name="Glotzer D."/>
            <person name="Gorecki P."/>
            <person name="Heitman J."/>
            <person name="Hesse C."/>
            <person name="Hori C."/>
            <person name="Igarashi K."/>
            <person name="Jurgens J.A."/>
            <person name="Kallen N."/>
            <person name="Kersten P."/>
            <person name="Kohler A."/>
            <person name="Kuees U."/>
            <person name="Kumar T.K.A."/>
            <person name="Kuo A."/>
            <person name="LaButti K."/>
            <person name="Larrondo L.F."/>
            <person name="Lindquist E."/>
            <person name="Ling A."/>
            <person name="Lombard V."/>
            <person name="Lucas S."/>
            <person name="Lundell T."/>
            <person name="Martin R."/>
            <person name="McLaughlin D.J."/>
            <person name="Morgenstern I."/>
            <person name="Morin E."/>
            <person name="Murat C."/>
            <person name="Nagy L.G."/>
            <person name="Nolan M."/>
            <person name="Ohm R.A."/>
            <person name="Patyshakuliyeva A."/>
            <person name="Rokas A."/>
            <person name="Ruiz-Duenas F.J."/>
            <person name="Sabat G."/>
            <person name="Salamov A."/>
            <person name="Samejima M."/>
            <person name="Schmutz J."/>
            <person name="Slot J.C."/>
            <person name="St John F."/>
            <person name="Stenlid J."/>
            <person name="Sun H."/>
            <person name="Sun S."/>
            <person name="Syed K."/>
            <person name="Tsang A."/>
            <person name="Wiebenga A."/>
            <person name="Young D."/>
            <person name="Pisabarro A."/>
            <person name="Eastwood D.C."/>
            <person name="Martin F."/>
            <person name="Cullen D."/>
            <person name="Grigoriev I.V."/>
            <person name="Hibbett D.S."/>
        </authorList>
    </citation>
    <scope>NUCLEOTIDE SEQUENCE</scope>
    <source>
        <strain evidence="3">FP-58527</strain>
    </source>
</reference>
<feature type="compositionally biased region" description="Polar residues" evidence="1">
    <location>
        <begin position="453"/>
        <end position="470"/>
    </location>
</feature>
<feature type="compositionally biased region" description="Polar residues" evidence="1">
    <location>
        <begin position="195"/>
        <end position="204"/>
    </location>
</feature>
<feature type="compositionally biased region" description="Basic and acidic residues" evidence="1">
    <location>
        <begin position="136"/>
        <end position="146"/>
    </location>
</feature>
<feature type="region of interest" description="Disordered" evidence="1">
    <location>
        <begin position="1"/>
        <end position="50"/>
    </location>
</feature>
<evidence type="ECO:0000256" key="1">
    <source>
        <dbReference type="SAM" id="MobiDB-lite"/>
    </source>
</evidence>
<feature type="compositionally biased region" description="Polar residues" evidence="1">
    <location>
        <begin position="649"/>
        <end position="659"/>
    </location>
</feature>
<organism evidence="2 3">
    <name type="scientific">Fomitopsis schrenkii</name>
    <name type="common">Brown rot fungus</name>
    <dbReference type="NCBI Taxonomy" id="2126942"/>
    <lineage>
        <taxon>Eukaryota</taxon>
        <taxon>Fungi</taxon>
        <taxon>Dikarya</taxon>
        <taxon>Basidiomycota</taxon>
        <taxon>Agaricomycotina</taxon>
        <taxon>Agaricomycetes</taxon>
        <taxon>Polyporales</taxon>
        <taxon>Fomitopsis</taxon>
    </lineage>
</organism>
<dbReference type="eggNOG" id="ENOG502SQ6X">
    <property type="taxonomic scope" value="Eukaryota"/>
</dbReference>
<feature type="compositionally biased region" description="Basic and acidic residues" evidence="1">
    <location>
        <begin position="595"/>
        <end position="604"/>
    </location>
</feature>
<feature type="compositionally biased region" description="Polar residues" evidence="1">
    <location>
        <begin position="357"/>
        <end position="368"/>
    </location>
</feature>
<dbReference type="EMBL" id="KE504147">
    <property type="protein sequence ID" value="EPT00626.1"/>
    <property type="molecule type" value="Genomic_DNA"/>
</dbReference>
<feature type="region of interest" description="Disordered" evidence="1">
    <location>
        <begin position="352"/>
        <end position="396"/>
    </location>
</feature>
<feature type="compositionally biased region" description="Low complexity" evidence="1">
    <location>
        <begin position="520"/>
        <end position="537"/>
    </location>
</feature>
<dbReference type="InParanoid" id="S8FGT6"/>
<evidence type="ECO:0000313" key="3">
    <source>
        <dbReference type="Proteomes" id="UP000015241"/>
    </source>
</evidence>
<dbReference type="STRING" id="743788.S8FGT6"/>
<dbReference type="Proteomes" id="UP000015241">
    <property type="component" value="Unassembled WGS sequence"/>
</dbReference>
<protein>
    <submittedName>
        <fullName evidence="2">Uncharacterized protein</fullName>
    </submittedName>
</protein>
<evidence type="ECO:0000313" key="2">
    <source>
        <dbReference type="EMBL" id="EPT00626.1"/>
    </source>
</evidence>
<feature type="compositionally biased region" description="Low complexity" evidence="1">
    <location>
        <begin position="369"/>
        <end position="380"/>
    </location>
</feature>
<proteinExistence type="predicted"/>
<dbReference type="HOGENOM" id="CLU_026520_0_0_1"/>
<dbReference type="OrthoDB" id="3168838at2759"/>
<feature type="region of interest" description="Disordered" evidence="1">
    <location>
        <begin position="191"/>
        <end position="215"/>
    </location>
</feature>
<feature type="compositionally biased region" description="Basic and acidic residues" evidence="1">
    <location>
        <begin position="34"/>
        <end position="50"/>
    </location>
</feature>
<feature type="compositionally biased region" description="Basic and acidic residues" evidence="1">
    <location>
        <begin position="485"/>
        <end position="495"/>
    </location>
</feature>
<feature type="region of interest" description="Disordered" evidence="1">
    <location>
        <begin position="305"/>
        <end position="332"/>
    </location>
</feature>
<name>S8FGT6_FOMSC</name>
<gene>
    <name evidence="2" type="ORF">FOMPIDRAFT_1060203</name>
</gene>
<sequence length="692" mass="75054">MGFFKRFFSLSSGRRKKDKRKQSTARGGQLATDAEGRLVHSEDKPHDSDATRLLRSASARWASTDAIQTLAPPPMPHLSVPASPAQSLQTLASSLKRSNTFTVQVHGRTLHSCTEFPNANPRIDDSKGPHTPRNVHGHDDPSHDDPAQPSKIPAMKTMTYTPRDGDRLRALRRDPSVLSLLNMYDNHGRLDEHAFSNSPPNSAPIQEGREQTKRGGSTLRQLLGESDKGEATEGDISWADRVLQQARSAASSTSSLPLATPDHMDDAFVQELSTDKALPETSLANSEEPSGNYPAISSLEVEFSGTSDMLDPDQPIPDPFQDRPVVAPKTPQHANQVFGFLSERRRSVRSRAESAFGLSTATLPQLDTASSSSRPSQPASEAGPPTPSFEESHWQTSISHADIKTATLMKLSAAPAAICRQSTIGGKASAPASASAPPFQTEFLEFPDLQRARTGSSAHSALTHRSSIAQPSRIPRGPRARRSKQSLDRDFRRSQPDLPLDLQAQLHPDDRLGVQDHATGSSAPGRRPSRPYGPRAAESSKSVETLTAIPPRKHRRSASRASLTRDVEECAPPVPPKPVSSRHQRGAHKKRSPRAYRDEDKENSDVSPHPSPALARSKSAALGSLSGGPVTPTRARSVFDARQRPDLATQPSPASSSELSPVAKDMMANLRKQRLRVQHAARRSGRGLRSTS</sequence>
<dbReference type="AlphaFoldDB" id="S8FGT6"/>
<feature type="compositionally biased region" description="Basic residues" evidence="1">
    <location>
        <begin position="580"/>
        <end position="594"/>
    </location>
</feature>
<feature type="region of interest" description="Disordered" evidence="1">
    <location>
        <begin position="451"/>
        <end position="665"/>
    </location>
</feature>
<keyword evidence="3" id="KW-1185">Reference proteome</keyword>
<accession>S8FGT6</accession>
<feature type="compositionally biased region" description="Low complexity" evidence="1">
    <location>
        <begin position="496"/>
        <end position="506"/>
    </location>
</feature>
<feature type="compositionally biased region" description="Low complexity" evidence="1">
    <location>
        <begin position="613"/>
        <end position="628"/>
    </location>
</feature>
<feature type="region of interest" description="Disordered" evidence="1">
    <location>
        <begin position="112"/>
        <end position="171"/>
    </location>
</feature>
<feature type="compositionally biased region" description="Basic residues" evidence="1">
    <location>
        <begin position="13"/>
        <end position="23"/>
    </location>
</feature>